<evidence type="ECO:0000313" key="5">
    <source>
        <dbReference type="Proteomes" id="UP000003093"/>
    </source>
</evidence>
<dbReference type="AlphaFoldDB" id="A0ABC9Q0W3"/>
<evidence type="ECO:0000256" key="2">
    <source>
        <dbReference type="ARBA" id="ARBA00022679"/>
    </source>
</evidence>
<gene>
    <name evidence="4" type="ORF">ST398NM02_0818</name>
</gene>
<proteinExistence type="inferred from homology"/>
<dbReference type="SUPFAM" id="SSF110738">
    <property type="entry name" value="Glycerate kinase I"/>
    <property type="match status" value="1"/>
</dbReference>
<organism evidence="4 5">
    <name type="scientific">Staphylococcus aureus subsp. aureus DR10</name>
    <dbReference type="NCBI Taxonomy" id="1155079"/>
    <lineage>
        <taxon>Bacteria</taxon>
        <taxon>Bacillati</taxon>
        <taxon>Bacillota</taxon>
        <taxon>Bacilli</taxon>
        <taxon>Bacillales</taxon>
        <taxon>Staphylococcaceae</taxon>
        <taxon>Staphylococcus</taxon>
    </lineage>
</organism>
<dbReference type="PANTHER" id="PTHR21599">
    <property type="entry name" value="GLYCERATE KINASE"/>
    <property type="match status" value="1"/>
</dbReference>
<dbReference type="Gene3D" id="3.90.1510.10">
    <property type="entry name" value="Glycerate kinase, domain 2"/>
    <property type="match status" value="1"/>
</dbReference>
<name>A0ABC9Q0W3_STAA5</name>
<reference evidence="4 5" key="1">
    <citation type="journal article" date="2012" name="MBio">
        <title>Identification of a highly transmissible animal-independent Staphylococcus aureus ST398 clone with distinct genomic and cell adhesion properties.</title>
        <authorList>
            <person name="Uhlemann A.C."/>
            <person name="Porcella S.F."/>
            <person name="Trivedi S."/>
            <person name="Sullivan S.B."/>
            <person name="Hafer C."/>
            <person name="Kennedy A.D."/>
            <person name="Barbian K.D."/>
            <person name="McCarthy A.J."/>
            <person name="Street C."/>
            <person name="Hirschberg D.L."/>
            <person name="Lipkin W.I."/>
            <person name="Lindsay J.A."/>
            <person name="DeLeo F.R."/>
            <person name="Lowy F.D."/>
        </authorList>
    </citation>
    <scope>NUCLEOTIDE SEQUENCE [LARGE SCALE GENOMIC DNA]</scope>
    <source>
        <strain evidence="4 5">DR10</strain>
    </source>
</reference>
<dbReference type="GO" id="GO:0008887">
    <property type="term" value="F:glycerate kinase activity"/>
    <property type="evidence" value="ECO:0007669"/>
    <property type="project" value="UniProtKB-EC"/>
</dbReference>
<sequence length="378" mass="42241">MVKVMKVLVAMDEFHGIISSYQANRYVEEAVASQIETADVVQVPLFNGRHELLDSVFLWQSGQKYRIPVHDADMNEVEGVYGQTDTGMTVIEGNLFLKGKKPIVERTSYGLGEMIKHALDNDAKHVVISLGGIDSFDAGAGMLQALGAQFYDDEGRVVDMRQGAGVIKYIRRMDMSNLHPKMETARIQVMSDFSSRLYGKQSEIMQTYDAHQLNHNQAAEIDNLIWYFSELFKSELKIAIGPVERGGAGGGIAAVLKGLYQAEILTSHALVDQLTHLENLVEQADLIIFGEGLNENDQLLETTTLRIAELCHKHQKVAIAICATAEKFDLFESQGVTAMFNTFIDMPESYTDFKMGLQIRHYTVQSLKLLKTHFNVDV</sequence>
<dbReference type="InterPro" id="IPR018197">
    <property type="entry name" value="Glycerate_kinase_RE-like"/>
</dbReference>
<keyword evidence="3 4" id="KW-0418">Kinase</keyword>
<dbReference type="Proteomes" id="UP000003093">
    <property type="component" value="Unassembled WGS sequence"/>
</dbReference>
<dbReference type="InterPro" id="IPR018193">
    <property type="entry name" value="Glyc_kinase_flavodox-like_fold"/>
</dbReference>
<dbReference type="InterPro" id="IPR036129">
    <property type="entry name" value="Glycerate_kinase_sf"/>
</dbReference>
<evidence type="ECO:0000256" key="3">
    <source>
        <dbReference type="ARBA" id="ARBA00022777"/>
    </source>
</evidence>
<evidence type="ECO:0000256" key="1">
    <source>
        <dbReference type="ARBA" id="ARBA00006284"/>
    </source>
</evidence>
<accession>A0ABC9Q0W3</accession>
<protein>
    <submittedName>
        <fullName evidence="4">Glycerate kinase</fullName>
        <ecNumber evidence="4">2.7.1.31</ecNumber>
    </submittedName>
</protein>
<dbReference type="NCBIfam" id="TIGR00045">
    <property type="entry name" value="glycerate kinase"/>
    <property type="match status" value="1"/>
</dbReference>
<dbReference type="InterPro" id="IPR004381">
    <property type="entry name" value="Glycerate_kinase"/>
</dbReference>
<comment type="similarity">
    <text evidence="1">Belongs to the glycerate kinase type-1 family.</text>
</comment>
<dbReference type="EMBL" id="AIDT01000005">
    <property type="protein sequence ID" value="EIA14391.1"/>
    <property type="molecule type" value="Genomic_DNA"/>
</dbReference>
<dbReference type="Pfam" id="PF02595">
    <property type="entry name" value="Gly_kinase"/>
    <property type="match status" value="1"/>
</dbReference>
<evidence type="ECO:0000313" key="4">
    <source>
        <dbReference type="EMBL" id="EIA14391.1"/>
    </source>
</evidence>
<dbReference type="PANTHER" id="PTHR21599:SF0">
    <property type="entry name" value="GLYCERATE KINASE"/>
    <property type="match status" value="1"/>
</dbReference>
<dbReference type="Gene3D" id="3.40.50.10350">
    <property type="entry name" value="Glycerate kinase, domain 1"/>
    <property type="match status" value="1"/>
</dbReference>
<comment type="caution">
    <text evidence="4">The sequence shown here is derived from an EMBL/GenBank/DDBJ whole genome shotgun (WGS) entry which is preliminary data.</text>
</comment>
<keyword evidence="2 4" id="KW-0808">Transferase</keyword>
<dbReference type="EC" id="2.7.1.31" evidence="4"/>